<proteinExistence type="predicted"/>
<gene>
    <name evidence="2" type="ORF">C438_14391</name>
</gene>
<sequence>MDRQRTLAVVMSVVGFGAVVAGIYQELLHVAPGYVGTITTGWGGRLNHEEYLLARLGGIGVVGALVALRWKYAAVLPVAVGGVEIGYALVAVSHYVREPGLYTTVQTFDGTTRLVLGAEPFLLVAGGLLFLGAGFVAWRTHGERAATGREFTDARREQHLAGFRDE</sequence>
<evidence type="ECO:0000313" key="2">
    <source>
        <dbReference type="EMBL" id="EMA01555.1"/>
    </source>
</evidence>
<keyword evidence="1" id="KW-0812">Transmembrane</keyword>
<keyword evidence="3" id="KW-1185">Reference proteome</keyword>
<accession>M0J1H6</accession>
<feature type="transmembrane region" description="Helical" evidence="1">
    <location>
        <begin position="116"/>
        <end position="138"/>
    </location>
</feature>
<feature type="transmembrane region" description="Helical" evidence="1">
    <location>
        <begin position="75"/>
        <end position="96"/>
    </location>
</feature>
<dbReference type="Proteomes" id="UP000011553">
    <property type="component" value="Unassembled WGS sequence"/>
</dbReference>
<feature type="transmembrane region" description="Helical" evidence="1">
    <location>
        <begin position="7"/>
        <end position="24"/>
    </location>
</feature>
<dbReference type="EMBL" id="AOLP01000017">
    <property type="protein sequence ID" value="EMA01555.1"/>
    <property type="molecule type" value="Genomic_DNA"/>
</dbReference>
<feature type="transmembrane region" description="Helical" evidence="1">
    <location>
        <begin position="51"/>
        <end position="68"/>
    </location>
</feature>
<evidence type="ECO:0000313" key="3">
    <source>
        <dbReference type="Proteomes" id="UP000011553"/>
    </source>
</evidence>
<reference evidence="2 3" key="1">
    <citation type="journal article" date="2014" name="PLoS Genet.">
        <title>Phylogenetically driven sequencing of extremely halophilic archaea reveals strategies for static and dynamic osmo-response.</title>
        <authorList>
            <person name="Becker E.A."/>
            <person name="Seitzer P.M."/>
            <person name="Tritt A."/>
            <person name="Larsen D."/>
            <person name="Krusor M."/>
            <person name="Yao A.I."/>
            <person name="Wu D."/>
            <person name="Madern D."/>
            <person name="Eisen J.A."/>
            <person name="Darling A.E."/>
            <person name="Facciotti M.T."/>
        </authorList>
    </citation>
    <scope>NUCLEOTIDE SEQUENCE [LARGE SCALE GENOMIC DNA]</scope>
    <source>
        <strain evidence="2 3">ATCC 35960</strain>
    </source>
</reference>
<name>M0J1H6_9EURY</name>
<keyword evidence="1" id="KW-1133">Transmembrane helix</keyword>
<comment type="caution">
    <text evidence="2">The sequence shown here is derived from an EMBL/GenBank/DDBJ whole genome shotgun (WGS) entry which is preliminary data.</text>
</comment>
<organism evidence="2 3">
    <name type="scientific">Haloferax denitrificans ATCC 35960</name>
    <dbReference type="NCBI Taxonomy" id="662478"/>
    <lineage>
        <taxon>Archaea</taxon>
        <taxon>Methanobacteriati</taxon>
        <taxon>Methanobacteriota</taxon>
        <taxon>Stenosarchaea group</taxon>
        <taxon>Halobacteria</taxon>
        <taxon>Halobacteriales</taxon>
        <taxon>Haloferacaceae</taxon>
        <taxon>Haloferax</taxon>
    </lineage>
</organism>
<dbReference type="AlphaFoldDB" id="M0J1H6"/>
<keyword evidence="1" id="KW-0472">Membrane</keyword>
<dbReference type="RefSeq" id="WP_004970170.1">
    <property type="nucleotide sequence ID" value="NZ_AOLP01000017.1"/>
</dbReference>
<dbReference type="PATRIC" id="fig|662478.6.peg.2827"/>
<evidence type="ECO:0000256" key="1">
    <source>
        <dbReference type="SAM" id="Phobius"/>
    </source>
</evidence>
<protein>
    <submittedName>
        <fullName evidence="2">Uncharacterized protein</fullName>
    </submittedName>
</protein>